<evidence type="ECO:0000259" key="3">
    <source>
        <dbReference type="PROSITE" id="PS51671"/>
    </source>
</evidence>
<dbReference type="InterPro" id="IPR043519">
    <property type="entry name" value="NT_sf"/>
</dbReference>
<keyword evidence="6" id="KW-0808">Transferase</keyword>
<dbReference type="InterPro" id="IPR007685">
    <property type="entry name" value="RelA_SpoT"/>
</dbReference>
<dbReference type="AlphaFoldDB" id="A0A2Z5FWN3"/>
<dbReference type="FunFam" id="1.10.3210.10:FF:000001">
    <property type="entry name" value="GTP pyrophosphokinase RelA"/>
    <property type="match status" value="1"/>
</dbReference>
<dbReference type="CDD" id="cd04876">
    <property type="entry name" value="ACT_RelA-SpoT"/>
    <property type="match status" value="1"/>
</dbReference>
<dbReference type="Pfam" id="PF04607">
    <property type="entry name" value="RelA_SpoT"/>
    <property type="match status" value="1"/>
</dbReference>
<dbReference type="InterPro" id="IPR012676">
    <property type="entry name" value="TGS-like"/>
</dbReference>
<dbReference type="InterPro" id="IPR006674">
    <property type="entry name" value="HD_domain"/>
</dbReference>
<dbReference type="Gene3D" id="3.30.460.10">
    <property type="entry name" value="Beta Polymerase, domain 2"/>
    <property type="match status" value="1"/>
</dbReference>
<dbReference type="GO" id="GO:0008728">
    <property type="term" value="F:GTP diphosphokinase activity"/>
    <property type="evidence" value="ECO:0007669"/>
    <property type="project" value="TreeGrafter"/>
</dbReference>
<dbReference type="GO" id="GO:0016301">
    <property type="term" value="F:kinase activity"/>
    <property type="evidence" value="ECO:0007669"/>
    <property type="project" value="UniProtKB-KW"/>
</dbReference>
<dbReference type="NCBIfam" id="TIGR00691">
    <property type="entry name" value="spoT_relA"/>
    <property type="match status" value="1"/>
</dbReference>
<dbReference type="Pfam" id="PF13328">
    <property type="entry name" value="HD_4"/>
    <property type="match status" value="1"/>
</dbReference>
<evidence type="ECO:0000256" key="2">
    <source>
        <dbReference type="RuleBase" id="RU003847"/>
    </source>
</evidence>
<dbReference type="SMART" id="SM00471">
    <property type="entry name" value="HDc"/>
    <property type="match status" value="1"/>
</dbReference>
<dbReference type="SUPFAM" id="SSF81271">
    <property type="entry name" value="TGS-like"/>
    <property type="match status" value="1"/>
</dbReference>
<dbReference type="CDD" id="cd01668">
    <property type="entry name" value="TGS_RSH"/>
    <property type="match status" value="1"/>
</dbReference>
<keyword evidence="7" id="KW-1185">Reference proteome</keyword>
<dbReference type="CDD" id="cd00077">
    <property type="entry name" value="HDc"/>
    <property type="match status" value="1"/>
</dbReference>
<proteinExistence type="inferred from homology"/>
<dbReference type="Proteomes" id="UP000253606">
    <property type="component" value="Chromosome"/>
</dbReference>
<evidence type="ECO:0000259" key="4">
    <source>
        <dbReference type="PROSITE" id="PS51831"/>
    </source>
</evidence>
<dbReference type="Pfam" id="PF19296">
    <property type="entry name" value="RelA_AH_RIS"/>
    <property type="match status" value="1"/>
</dbReference>
<dbReference type="PROSITE" id="PS51880">
    <property type="entry name" value="TGS"/>
    <property type="match status" value="1"/>
</dbReference>
<dbReference type="Pfam" id="PF13291">
    <property type="entry name" value="ACT_4"/>
    <property type="match status" value="1"/>
</dbReference>
<dbReference type="InterPro" id="IPR004811">
    <property type="entry name" value="RelA/Spo_fam"/>
</dbReference>
<dbReference type="GO" id="GO:0015949">
    <property type="term" value="P:nucleobase-containing small molecule interconversion"/>
    <property type="evidence" value="ECO:0007669"/>
    <property type="project" value="UniProtKB-ARBA"/>
</dbReference>
<dbReference type="SUPFAM" id="SSF81301">
    <property type="entry name" value="Nucleotidyltransferase"/>
    <property type="match status" value="1"/>
</dbReference>
<dbReference type="FunFam" id="3.30.460.10:FF:000001">
    <property type="entry name" value="GTP pyrophosphokinase RelA"/>
    <property type="match status" value="1"/>
</dbReference>
<dbReference type="KEGG" id="abas:ACPOL_1449"/>
<dbReference type="PROSITE" id="PS51831">
    <property type="entry name" value="HD"/>
    <property type="match status" value="1"/>
</dbReference>
<dbReference type="EMBL" id="CP030840">
    <property type="protein sequence ID" value="AXC10795.1"/>
    <property type="molecule type" value="Genomic_DNA"/>
</dbReference>
<comment type="function">
    <text evidence="2">In eubacteria ppGpp (guanosine 3'-diphosphate 5'-diphosphate) is a mediator of the stringent response that coordinates a variety of cellular activities in response to changes in nutritional abundance.</text>
</comment>
<dbReference type="InterPro" id="IPR033655">
    <property type="entry name" value="TGS_RelA/SpoT"/>
</dbReference>
<dbReference type="SUPFAM" id="SSF55021">
    <property type="entry name" value="ACT-like"/>
    <property type="match status" value="1"/>
</dbReference>
<organism evidence="6 7">
    <name type="scientific">Acidisarcina polymorpha</name>
    <dbReference type="NCBI Taxonomy" id="2211140"/>
    <lineage>
        <taxon>Bacteria</taxon>
        <taxon>Pseudomonadati</taxon>
        <taxon>Acidobacteriota</taxon>
        <taxon>Terriglobia</taxon>
        <taxon>Terriglobales</taxon>
        <taxon>Acidobacteriaceae</taxon>
        <taxon>Acidisarcina</taxon>
    </lineage>
</organism>
<dbReference type="InterPro" id="IPR004095">
    <property type="entry name" value="TGS"/>
</dbReference>
<dbReference type="InterPro" id="IPR045865">
    <property type="entry name" value="ACT-like_dom_sf"/>
</dbReference>
<protein>
    <submittedName>
        <fullName evidence="6">GTP pyrophosphokinase</fullName>
    </submittedName>
</protein>
<feature type="domain" description="HD" evidence="4">
    <location>
        <begin position="63"/>
        <end position="162"/>
    </location>
</feature>
<evidence type="ECO:0000256" key="1">
    <source>
        <dbReference type="ARBA" id="ARBA00025704"/>
    </source>
</evidence>
<dbReference type="SUPFAM" id="SSF109604">
    <property type="entry name" value="HD-domain/PDEase-like"/>
    <property type="match status" value="1"/>
</dbReference>
<reference evidence="6 7" key="1">
    <citation type="journal article" date="2018" name="Front. Microbiol.">
        <title>Hydrolytic Capabilities as a Key to Environmental Success: Chitinolytic and Cellulolytic Acidobacteria From Acidic Sub-arctic Soils and Boreal Peatlands.</title>
        <authorList>
            <person name="Belova S.E."/>
            <person name="Ravin N.V."/>
            <person name="Pankratov T.A."/>
            <person name="Rakitin A.L."/>
            <person name="Ivanova A.A."/>
            <person name="Beletsky A.V."/>
            <person name="Mardanov A.V."/>
            <person name="Sinninghe Damste J.S."/>
            <person name="Dedysh S.N."/>
        </authorList>
    </citation>
    <scope>NUCLEOTIDE SEQUENCE [LARGE SCALE GENOMIC DNA]</scope>
    <source>
        <strain evidence="6 7">SBC82</strain>
    </source>
</reference>
<name>A0A2Z5FWN3_9BACT</name>
<dbReference type="Gene3D" id="1.10.3210.10">
    <property type="entry name" value="Hypothetical protein af1432"/>
    <property type="match status" value="1"/>
</dbReference>
<evidence type="ECO:0000313" key="6">
    <source>
        <dbReference type="EMBL" id="AXC10795.1"/>
    </source>
</evidence>
<dbReference type="PROSITE" id="PS51671">
    <property type="entry name" value="ACT"/>
    <property type="match status" value="1"/>
</dbReference>
<keyword evidence="6" id="KW-0418">Kinase</keyword>
<dbReference type="OrthoDB" id="9805041at2"/>
<dbReference type="GO" id="GO:0008893">
    <property type="term" value="F:guanosine-3',5'-bis(diphosphate) 3'-diphosphatase activity"/>
    <property type="evidence" value="ECO:0007669"/>
    <property type="project" value="TreeGrafter"/>
</dbReference>
<dbReference type="InterPro" id="IPR003607">
    <property type="entry name" value="HD/PDEase_dom"/>
</dbReference>
<dbReference type="FunFam" id="3.10.20.30:FF:000002">
    <property type="entry name" value="GTP pyrophosphokinase (RelA/SpoT)"/>
    <property type="match status" value="1"/>
</dbReference>
<accession>A0A2Z5FWN3</accession>
<comment type="pathway">
    <text evidence="1">Purine metabolism.</text>
</comment>
<feature type="domain" description="TGS" evidence="5">
    <location>
        <begin position="404"/>
        <end position="465"/>
    </location>
</feature>
<evidence type="ECO:0000313" key="7">
    <source>
        <dbReference type="Proteomes" id="UP000253606"/>
    </source>
</evidence>
<gene>
    <name evidence="6" type="ORF">ACPOL_1449</name>
</gene>
<dbReference type="InterPro" id="IPR045600">
    <property type="entry name" value="RelA/SpoT_AH_RIS"/>
</dbReference>
<dbReference type="Gene3D" id="3.10.20.30">
    <property type="match status" value="1"/>
</dbReference>
<sequence>MATAQTASLTPESGRDLLADRFRELIATVRKNRPSDDTEIIRKAWDYCLEHHNGQLRASGEPYVLHPLEVAQVLAEMKLDSTAIAAGLLHDAVEDTPVTTEDISARFGEQVAHLVEGVTKIDKIQFANREDRQAENVRKMLLAMVSDVRVVIIKLADRLHNMRTLEHLAPHRQQAIARETLDIYAPLAHRLGMGKVRGELEDLAFRYVDPFTYEQVSSAVESRRSEGEEFLANVEATLADRLNEEGITARVEWRIKRLYSVSQKLREADTNIDQVYDLLAIRVITGSVAHCYAVFGIIHGLWRPVPGRIKDFIAMPRPNLYQSLHTTVIGERGHQFEVQIRTEEMHRIAEEGIAAHWKYKAGGSPISARDEQRLAWVRQLVEWQREMTDPNEFLSTLKIDLYPEEVYTFTPKGKVVVLPKDATPIDFAYSIHTEVGNTCVSAKVNGRIAPLRSKLRNGDIVEVVTQNGHTPSRDWLTFVKSSRARNKIKHWLNEHQRERAIDIGRKLLEREARKYKVSLNKFMDADYARVAADYGVATPIDLLATIGFGKYSARQVLNKLSPGVISLPVPGELESGVETKPTVSEAVTRVHLATKTDSLQVEGQNDLLIYRARCCNPIRGEEIIGYVTRGKGVAVHARSCPNVQNLLYESDRRINVEWARLAPSEPAGGQKNGAHAPRPVTYPVKLTILCDDRPGMLKELTAIISDDGTNIRGVDSKSDDHGGAVVEFIVEAEDVRHLTKLVTNLRRVAGVRDVQRAQKL</sequence>
<feature type="domain" description="ACT" evidence="3">
    <location>
        <begin position="685"/>
        <end position="759"/>
    </location>
</feature>
<dbReference type="GO" id="GO:0015969">
    <property type="term" value="P:guanosine tetraphosphate metabolic process"/>
    <property type="evidence" value="ECO:0007669"/>
    <property type="project" value="InterPro"/>
</dbReference>
<dbReference type="SMART" id="SM00954">
    <property type="entry name" value="RelA_SpoT"/>
    <property type="match status" value="1"/>
</dbReference>
<dbReference type="InterPro" id="IPR002912">
    <property type="entry name" value="ACT_dom"/>
</dbReference>
<dbReference type="Pfam" id="PF02824">
    <property type="entry name" value="TGS"/>
    <property type="match status" value="1"/>
</dbReference>
<dbReference type="GO" id="GO:0005886">
    <property type="term" value="C:plasma membrane"/>
    <property type="evidence" value="ECO:0007669"/>
    <property type="project" value="TreeGrafter"/>
</dbReference>
<dbReference type="InterPro" id="IPR012675">
    <property type="entry name" value="Beta-grasp_dom_sf"/>
</dbReference>
<dbReference type="CDD" id="cd05399">
    <property type="entry name" value="NT_Rel-Spo_like"/>
    <property type="match status" value="1"/>
</dbReference>
<comment type="similarity">
    <text evidence="2">Belongs to the relA/spoT family.</text>
</comment>
<dbReference type="GO" id="GO:0042594">
    <property type="term" value="P:response to starvation"/>
    <property type="evidence" value="ECO:0007669"/>
    <property type="project" value="TreeGrafter"/>
</dbReference>
<dbReference type="PANTHER" id="PTHR21262:SF31">
    <property type="entry name" value="GTP PYROPHOSPHOKINASE"/>
    <property type="match status" value="1"/>
</dbReference>
<evidence type="ECO:0000259" key="5">
    <source>
        <dbReference type="PROSITE" id="PS51880"/>
    </source>
</evidence>
<dbReference type="Gene3D" id="3.30.70.260">
    <property type="match status" value="1"/>
</dbReference>
<dbReference type="PANTHER" id="PTHR21262">
    <property type="entry name" value="GUANOSINE-3',5'-BIS DIPHOSPHATE 3'-PYROPHOSPHOHYDROLASE"/>
    <property type="match status" value="1"/>
</dbReference>